<dbReference type="HAMAP" id="MF_00489">
    <property type="entry name" value="UPF0178"/>
    <property type="match status" value="1"/>
</dbReference>
<dbReference type="KEGG" id="jar:G7057_01775"/>
<dbReference type="NCBIfam" id="NF001095">
    <property type="entry name" value="PRK00124.1"/>
    <property type="match status" value="1"/>
</dbReference>
<gene>
    <name evidence="3" type="ORF">G7057_01775</name>
</gene>
<dbReference type="PANTHER" id="PTHR35146">
    <property type="entry name" value="UPF0178 PROTEIN YAII"/>
    <property type="match status" value="1"/>
</dbReference>
<dbReference type="AlphaFoldDB" id="A0A6G7K7V9"/>
<dbReference type="EMBL" id="CP049740">
    <property type="protein sequence ID" value="QII81327.1"/>
    <property type="molecule type" value="Genomic_DNA"/>
</dbReference>
<evidence type="ECO:0000256" key="2">
    <source>
        <dbReference type="HAMAP-Rule" id="MF_00489"/>
    </source>
</evidence>
<evidence type="ECO:0000313" key="3">
    <source>
        <dbReference type="EMBL" id="QII81327.1"/>
    </source>
</evidence>
<dbReference type="Proteomes" id="UP000501451">
    <property type="component" value="Chromosome"/>
</dbReference>
<comment type="similarity">
    <text evidence="1 2">Belongs to the UPF0178 family.</text>
</comment>
<keyword evidence="4" id="KW-1185">Reference proteome</keyword>
<dbReference type="InterPro" id="IPR003791">
    <property type="entry name" value="UPF0178"/>
</dbReference>
<proteinExistence type="inferred from homology"/>
<dbReference type="PANTHER" id="PTHR35146:SF1">
    <property type="entry name" value="UPF0178 PROTEIN YAII"/>
    <property type="match status" value="1"/>
</dbReference>
<reference evidence="3 4" key="1">
    <citation type="journal article" date="2017" name="Int. J. Syst. Evol. Microbiol.">
        <title>Jeotgalibaca porci sp. nov. and Jeotgalibaca arthritidis sp. nov., isolated from pigs, and emended description of the genus Jeotgalibaca.</title>
        <authorList>
            <person name="Zamora L."/>
            <person name="Perez-Sancho M."/>
            <person name="Dominguez L."/>
            <person name="Fernandez-Garayzabal J.F."/>
            <person name="Vela A.I."/>
        </authorList>
    </citation>
    <scope>NUCLEOTIDE SEQUENCE [LARGE SCALE GENOMIC DNA]</scope>
    <source>
        <strain evidence="3 4">CECT 9157</strain>
    </source>
</reference>
<dbReference type="RefSeq" id="WP_166160859.1">
    <property type="nucleotide sequence ID" value="NZ_CP049740.1"/>
</dbReference>
<name>A0A6G7K7V9_9LACT</name>
<protein>
    <recommendedName>
        <fullName evidence="2">UPF0178 protein G7057_01775</fullName>
    </recommendedName>
</protein>
<accession>A0A6G7K7V9</accession>
<evidence type="ECO:0000256" key="1">
    <source>
        <dbReference type="ARBA" id="ARBA00008522"/>
    </source>
</evidence>
<sequence length="146" mass="16553">MTVIIDGDASPVKTIIYEETKKRSLPVILVTSFAHFSNKEVPQHVEVVYVDSDREAADYRIMALAKKGDLLVTQDYGLASLALGKQLTVLHHNGFLYTHQNIDQLLESRYLNAQIRKSGKRTKGPKAFTQDDRNHFRAVLEDLLDQ</sequence>
<dbReference type="Pfam" id="PF02639">
    <property type="entry name" value="DUF188"/>
    <property type="match status" value="1"/>
</dbReference>
<evidence type="ECO:0000313" key="4">
    <source>
        <dbReference type="Proteomes" id="UP000501451"/>
    </source>
</evidence>
<organism evidence="3 4">
    <name type="scientific">Jeotgalibaca arthritidis</name>
    <dbReference type="NCBI Taxonomy" id="1868794"/>
    <lineage>
        <taxon>Bacteria</taxon>
        <taxon>Bacillati</taxon>
        <taxon>Bacillota</taxon>
        <taxon>Bacilli</taxon>
        <taxon>Lactobacillales</taxon>
        <taxon>Carnobacteriaceae</taxon>
        <taxon>Jeotgalibaca</taxon>
    </lineage>
</organism>